<keyword evidence="1" id="KW-1133">Transmembrane helix</keyword>
<protein>
    <recommendedName>
        <fullName evidence="2">Nucleotide-diphospho-sugar transferase domain-containing protein</fullName>
    </recommendedName>
</protein>
<sequence length="725" mass="81221">MYEINTFFIRFLGYHPSGRTSCNFQTIRVVLFFCFFCFSWISATSVVVKPALFANRLQYRSDDPEWESLPAKGPYESGGDIEEPGEIRRAIDALSYKGEILFTIATEHATGWVGNLVFGLRQVHVHNVLVITMNKGHCDLLKQAPWNINCVWTSYQSPGNDQAHTGSYRMEWSKYHYMYHFVAAGVNPLFLDSDITVQENPYPYLRGPALRGLHAVLGSAHDRGIGAGGPAFCSKTNAGFLYCNDCKINGPAHLVFGELMRRHAYFQSFGDNPEGFWEELDAMGATAGPHIMNGYRGNLLLNDVVGSWCCGKELMPRVQASTFQMKDPTKFHAVLGTESPECGRLLHDDERDIFYKPLKLLPVWAQNSSITIPPNEDKVAFAPAWLFANYNGMGNLKASGGTGIPGYWGGYFHTPPVIAHFMGTEAPKADVMKGLGWWNWTADVLEAFITKESAKENVAHKGRFNSLHTHTYRVSQVNLKLQSLRRMVLASGPGMETALRSAAEHFAFKDTYVQWRTTLHIIARLTDRQLVDATVPCDSEWIPRNPQAMLGVEHRPLSSNKSVILAHTHLFPGAILGDAAAPSRMPPLVSHPCEKEKDAFFYCTEALHPMFLEDFLELQLSQGRTFEDVAQVVRIGRAGMSRSHIQQARTAKQEVLWLYFEEGAKVDAAQMTRALSSRTRHVLDDIVEQVTGTQGNAYCTVTKDECRELLDATLKNSKNARQTHI</sequence>
<organism evidence="3 4">
    <name type="scientific">Cymbomonas tetramitiformis</name>
    <dbReference type="NCBI Taxonomy" id="36881"/>
    <lineage>
        <taxon>Eukaryota</taxon>
        <taxon>Viridiplantae</taxon>
        <taxon>Chlorophyta</taxon>
        <taxon>Pyramimonadophyceae</taxon>
        <taxon>Pyramimonadales</taxon>
        <taxon>Pyramimonadaceae</taxon>
        <taxon>Cymbomonas</taxon>
    </lineage>
</organism>
<evidence type="ECO:0000313" key="3">
    <source>
        <dbReference type="EMBL" id="KAK3237316.1"/>
    </source>
</evidence>
<keyword evidence="1" id="KW-0812">Transmembrane</keyword>
<dbReference type="InterPro" id="IPR005069">
    <property type="entry name" value="Nucl-diP-sugar_transferase"/>
</dbReference>
<evidence type="ECO:0000256" key="1">
    <source>
        <dbReference type="SAM" id="Phobius"/>
    </source>
</evidence>
<comment type="caution">
    <text evidence="3">The sequence shown here is derived from an EMBL/GenBank/DDBJ whole genome shotgun (WGS) entry which is preliminary data.</text>
</comment>
<feature type="transmembrane region" description="Helical" evidence="1">
    <location>
        <begin position="29"/>
        <end position="48"/>
    </location>
</feature>
<proteinExistence type="predicted"/>
<feature type="domain" description="Nucleotide-diphospho-sugar transferase" evidence="2">
    <location>
        <begin position="124"/>
        <end position="207"/>
    </location>
</feature>
<name>A0AAE0BIQ5_9CHLO</name>
<evidence type="ECO:0000313" key="4">
    <source>
        <dbReference type="Proteomes" id="UP001190700"/>
    </source>
</evidence>
<dbReference type="AlphaFoldDB" id="A0AAE0BIQ5"/>
<dbReference type="EMBL" id="LGRX02034644">
    <property type="protein sequence ID" value="KAK3237316.1"/>
    <property type="molecule type" value="Genomic_DNA"/>
</dbReference>
<reference evidence="3 4" key="1">
    <citation type="journal article" date="2015" name="Genome Biol. Evol.">
        <title>Comparative Genomics of a Bacterivorous Green Alga Reveals Evolutionary Causalities and Consequences of Phago-Mixotrophic Mode of Nutrition.</title>
        <authorList>
            <person name="Burns J.A."/>
            <person name="Paasch A."/>
            <person name="Narechania A."/>
            <person name="Kim E."/>
        </authorList>
    </citation>
    <scope>NUCLEOTIDE SEQUENCE [LARGE SCALE GENOMIC DNA]</scope>
    <source>
        <strain evidence="3 4">PLY_AMNH</strain>
    </source>
</reference>
<keyword evidence="1" id="KW-0472">Membrane</keyword>
<accession>A0AAE0BIQ5</accession>
<gene>
    <name evidence="3" type="ORF">CYMTET_52599</name>
</gene>
<dbReference type="Pfam" id="PF03407">
    <property type="entry name" value="Nucleotid_trans"/>
    <property type="match status" value="1"/>
</dbReference>
<keyword evidence="4" id="KW-1185">Reference proteome</keyword>
<dbReference type="Proteomes" id="UP001190700">
    <property type="component" value="Unassembled WGS sequence"/>
</dbReference>
<evidence type="ECO:0000259" key="2">
    <source>
        <dbReference type="Pfam" id="PF03407"/>
    </source>
</evidence>